<evidence type="ECO:0000256" key="13">
    <source>
        <dbReference type="ARBA" id="ARBA00023224"/>
    </source>
</evidence>
<dbReference type="PROSITE" id="PS50227">
    <property type="entry name" value="G_PROTEIN_RECEP_F2_3"/>
    <property type="match status" value="1"/>
</dbReference>
<dbReference type="SMART" id="SM00369">
    <property type="entry name" value="LRR_TYP"/>
    <property type="match status" value="4"/>
</dbReference>
<dbReference type="InterPro" id="IPR003599">
    <property type="entry name" value="Ig_sub"/>
</dbReference>
<dbReference type="InterPro" id="IPR057244">
    <property type="entry name" value="GAIN_B"/>
</dbReference>
<dbReference type="InterPro" id="IPR001611">
    <property type="entry name" value="Leu-rich_rpt"/>
</dbReference>
<dbReference type="PANTHER" id="PTHR45930">
    <property type="entry name" value="G-PROTEIN COUPLED RECEPTOR 124-LIKE PROTEIN"/>
    <property type="match status" value="1"/>
</dbReference>
<evidence type="ECO:0000256" key="14">
    <source>
        <dbReference type="ARBA" id="ARBA00023319"/>
    </source>
</evidence>
<dbReference type="InterPro" id="IPR003591">
    <property type="entry name" value="Leu-rich_rpt_typical-subtyp"/>
</dbReference>
<evidence type="ECO:0000256" key="10">
    <source>
        <dbReference type="ARBA" id="ARBA00023157"/>
    </source>
</evidence>
<evidence type="ECO:0000256" key="11">
    <source>
        <dbReference type="ARBA" id="ARBA00023170"/>
    </source>
</evidence>
<dbReference type="Gene3D" id="4.10.1240.10">
    <property type="entry name" value="GPCR, family 2, extracellular hormone receptor domain"/>
    <property type="match status" value="1"/>
</dbReference>
<dbReference type="Pfam" id="PF00002">
    <property type="entry name" value="7tm_2"/>
    <property type="match status" value="1"/>
</dbReference>
<feature type="domain" description="G-protein coupled receptors family 2 profile 1" evidence="18">
    <location>
        <begin position="308"/>
        <end position="410"/>
    </location>
</feature>
<feature type="transmembrane region" description="Helical" evidence="15">
    <location>
        <begin position="746"/>
        <end position="767"/>
    </location>
</feature>
<evidence type="ECO:0000259" key="17">
    <source>
        <dbReference type="PROSITE" id="PS50221"/>
    </source>
</evidence>
<proteinExistence type="inferred from homology"/>
<keyword evidence="8" id="KW-0297">G-protein coupled receptor</keyword>
<dbReference type="InterPro" id="IPR000832">
    <property type="entry name" value="GPCR_2_secretin-like"/>
</dbReference>
<evidence type="ECO:0000259" key="20">
    <source>
        <dbReference type="PROSITE" id="PS50835"/>
    </source>
</evidence>
<keyword evidence="13" id="KW-0807">Transducer</keyword>
<dbReference type="GO" id="GO:0004930">
    <property type="term" value="F:G protein-coupled receptor activity"/>
    <property type="evidence" value="ECO:0007669"/>
    <property type="project" value="UniProtKB-KW"/>
</dbReference>
<keyword evidence="5 16" id="KW-0732">Signal</keyword>
<dbReference type="InterPro" id="IPR007110">
    <property type="entry name" value="Ig-like_dom"/>
</dbReference>
<feature type="chain" id="PRO_5034901341" description="Adhesion G protein-coupled receptor A3" evidence="16">
    <location>
        <begin position="17"/>
        <end position="1279"/>
    </location>
</feature>
<feature type="transmembrane region" description="Helical" evidence="15">
    <location>
        <begin position="987"/>
        <end position="1007"/>
    </location>
</feature>
<comment type="subcellular location">
    <subcellularLocation>
        <location evidence="1">Cell membrane</location>
        <topology evidence="1">Multi-pass membrane protein</topology>
    </subcellularLocation>
</comment>
<evidence type="ECO:0000256" key="6">
    <source>
        <dbReference type="ARBA" id="ARBA00022737"/>
    </source>
</evidence>
<name>A0A8C2JZN0_CYPCA</name>
<dbReference type="PROSITE" id="PS50261">
    <property type="entry name" value="G_PROTEIN_RECEP_F2_4"/>
    <property type="match status" value="1"/>
</dbReference>
<dbReference type="PROSITE" id="PS51450">
    <property type="entry name" value="LRR"/>
    <property type="match status" value="2"/>
</dbReference>
<evidence type="ECO:0000259" key="18">
    <source>
        <dbReference type="PROSITE" id="PS50227"/>
    </source>
</evidence>
<dbReference type="SMART" id="SM00082">
    <property type="entry name" value="LRRCT"/>
    <property type="match status" value="1"/>
</dbReference>
<dbReference type="GO" id="GO:0005886">
    <property type="term" value="C:plasma membrane"/>
    <property type="evidence" value="ECO:0007669"/>
    <property type="project" value="UniProtKB-SubCell"/>
</dbReference>
<accession>A0A8C2JZN0</accession>
<evidence type="ECO:0000256" key="15">
    <source>
        <dbReference type="SAM" id="Phobius"/>
    </source>
</evidence>
<dbReference type="AlphaFoldDB" id="A0A8C2JZN0"/>
<dbReference type="SUPFAM" id="SSF52058">
    <property type="entry name" value="L domain-like"/>
    <property type="match status" value="1"/>
</dbReference>
<comment type="similarity">
    <text evidence="2">Belongs to the G-protein coupled receptor 2 family. Adhesion G-protein coupled receptor (ADGR) subfamily.</text>
</comment>
<feature type="transmembrane region" description="Helical" evidence="15">
    <location>
        <begin position="903"/>
        <end position="926"/>
    </location>
</feature>
<dbReference type="Gene3D" id="3.80.10.10">
    <property type="entry name" value="Ribonuclease Inhibitor"/>
    <property type="match status" value="2"/>
</dbReference>
<dbReference type="SMART" id="SM00303">
    <property type="entry name" value="GPS"/>
    <property type="match status" value="1"/>
</dbReference>
<dbReference type="InterPro" id="IPR046338">
    <property type="entry name" value="GAIN_dom_sf"/>
</dbReference>
<keyword evidence="10" id="KW-1015">Disulfide bond</keyword>
<organism evidence="21 22">
    <name type="scientific">Cyprinus carpio</name>
    <name type="common">Common carp</name>
    <dbReference type="NCBI Taxonomy" id="7962"/>
    <lineage>
        <taxon>Eukaryota</taxon>
        <taxon>Metazoa</taxon>
        <taxon>Chordata</taxon>
        <taxon>Craniata</taxon>
        <taxon>Vertebrata</taxon>
        <taxon>Euteleostomi</taxon>
        <taxon>Actinopterygii</taxon>
        <taxon>Neopterygii</taxon>
        <taxon>Teleostei</taxon>
        <taxon>Ostariophysi</taxon>
        <taxon>Cypriniformes</taxon>
        <taxon>Cyprinidae</taxon>
        <taxon>Cyprininae</taxon>
        <taxon>Cyprinus</taxon>
    </lineage>
</organism>
<dbReference type="InterPro" id="IPR017983">
    <property type="entry name" value="GPCR_2_secretin-like_CS"/>
</dbReference>
<feature type="signal peptide" evidence="16">
    <location>
        <begin position="1"/>
        <end position="16"/>
    </location>
</feature>
<dbReference type="PROSITE" id="PS00650">
    <property type="entry name" value="G_PROTEIN_RECEP_F2_2"/>
    <property type="match status" value="1"/>
</dbReference>
<feature type="transmembrane region" description="Helical" evidence="15">
    <location>
        <begin position="779"/>
        <end position="799"/>
    </location>
</feature>
<dbReference type="FunFam" id="3.80.10.10:FF:000287">
    <property type="entry name" value="adhesion G protein-coupled receptor A3"/>
    <property type="match status" value="1"/>
</dbReference>
<evidence type="ECO:0000313" key="21">
    <source>
        <dbReference type="Ensembl" id="ENSCCRP00020102077.1"/>
    </source>
</evidence>
<dbReference type="Pfam" id="PF13855">
    <property type="entry name" value="LRR_8"/>
    <property type="match status" value="1"/>
</dbReference>
<dbReference type="InterPro" id="IPR001879">
    <property type="entry name" value="GPCR_2_extracellular_dom"/>
</dbReference>
<evidence type="ECO:0000256" key="12">
    <source>
        <dbReference type="ARBA" id="ARBA00023180"/>
    </source>
</evidence>
<dbReference type="InterPro" id="IPR017981">
    <property type="entry name" value="GPCR_2-like_7TM"/>
</dbReference>
<dbReference type="Gene3D" id="1.20.1070.10">
    <property type="entry name" value="Rhodopsin 7-helix transmembrane proteins"/>
    <property type="match status" value="1"/>
</dbReference>
<reference evidence="21" key="1">
    <citation type="submission" date="2025-08" db="UniProtKB">
        <authorList>
            <consortium name="Ensembl"/>
        </authorList>
    </citation>
    <scope>IDENTIFICATION</scope>
</reference>
<dbReference type="InterPro" id="IPR000483">
    <property type="entry name" value="Cys-rich_flank_reg_C"/>
</dbReference>
<keyword evidence="4 15" id="KW-0812">Transmembrane</keyword>
<dbReference type="InterPro" id="IPR051963">
    <property type="entry name" value="Adhesion_GPCR_A"/>
</dbReference>
<evidence type="ECO:0000256" key="1">
    <source>
        <dbReference type="ARBA" id="ARBA00004651"/>
    </source>
</evidence>
<evidence type="ECO:0000256" key="4">
    <source>
        <dbReference type="ARBA" id="ARBA00022692"/>
    </source>
</evidence>
<evidence type="ECO:0000256" key="8">
    <source>
        <dbReference type="ARBA" id="ARBA00023040"/>
    </source>
</evidence>
<dbReference type="SUPFAM" id="SSF48726">
    <property type="entry name" value="Immunoglobulin"/>
    <property type="match status" value="1"/>
</dbReference>
<evidence type="ECO:0000256" key="7">
    <source>
        <dbReference type="ARBA" id="ARBA00022989"/>
    </source>
</evidence>
<feature type="transmembrane region" description="Helical" evidence="15">
    <location>
        <begin position="805"/>
        <end position="827"/>
    </location>
</feature>
<evidence type="ECO:0000256" key="2">
    <source>
        <dbReference type="ARBA" id="ARBA00007343"/>
    </source>
</evidence>
<keyword evidence="6" id="KW-0677">Repeat</keyword>
<keyword evidence="3" id="KW-0433">Leucine-rich repeat</keyword>
<keyword evidence="12" id="KW-0325">Glycoprotein</keyword>
<evidence type="ECO:0000256" key="5">
    <source>
        <dbReference type="ARBA" id="ARBA00022729"/>
    </source>
</evidence>
<feature type="domain" description="Ig-like" evidence="20">
    <location>
        <begin position="227"/>
        <end position="325"/>
    </location>
</feature>
<dbReference type="Pfam" id="PF26588">
    <property type="entry name" value="GAIN_ADGRA3"/>
    <property type="match status" value="1"/>
</dbReference>
<keyword evidence="7 15" id="KW-1133">Transmembrane helix</keyword>
<keyword evidence="14" id="KW-0393">Immunoglobulin domain</keyword>
<dbReference type="Proteomes" id="UP000694701">
    <property type="component" value="Unplaced"/>
</dbReference>
<dbReference type="GO" id="GO:0016055">
    <property type="term" value="P:Wnt signaling pathway"/>
    <property type="evidence" value="ECO:0007669"/>
    <property type="project" value="UniProtKB-ARBA"/>
</dbReference>
<dbReference type="InterPro" id="IPR058808">
    <property type="entry name" value="GAIN_ADGRA2/3"/>
</dbReference>
<dbReference type="InterPro" id="IPR000203">
    <property type="entry name" value="GPS"/>
</dbReference>
<protein>
    <recommendedName>
        <fullName evidence="23">Adhesion G protein-coupled receptor A3</fullName>
    </recommendedName>
</protein>
<evidence type="ECO:0000313" key="22">
    <source>
        <dbReference type="Proteomes" id="UP000694701"/>
    </source>
</evidence>
<evidence type="ECO:0000259" key="19">
    <source>
        <dbReference type="PROSITE" id="PS50261"/>
    </source>
</evidence>
<dbReference type="PANTHER" id="PTHR45930:SF3">
    <property type="entry name" value="ADHESION G PROTEIN-COUPLED RECEPTOR A1"/>
    <property type="match status" value="1"/>
</dbReference>
<dbReference type="SMART" id="SM00409">
    <property type="entry name" value="IG"/>
    <property type="match status" value="1"/>
</dbReference>
<dbReference type="InterPro" id="IPR032675">
    <property type="entry name" value="LRR_dom_sf"/>
</dbReference>
<dbReference type="GO" id="GO:0098978">
    <property type="term" value="C:glutamatergic synapse"/>
    <property type="evidence" value="ECO:0007669"/>
    <property type="project" value="TreeGrafter"/>
</dbReference>
<dbReference type="InterPro" id="IPR013783">
    <property type="entry name" value="Ig-like_fold"/>
</dbReference>
<dbReference type="Gene3D" id="2.60.40.10">
    <property type="entry name" value="Immunoglobulins"/>
    <property type="match status" value="1"/>
</dbReference>
<dbReference type="InterPro" id="IPR036445">
    <property type="entry name" value="GPCR_2_extracell_dom_sf"/>
</dbReference>
<dbReference type="GO" id="GO:0014069">
    <property type="term" value="C:postsynaptic density"/>
    <property type="evidence" value="ECO:0007669"/>
    <property type="project" value="TreeGrafter"/>
</dbReference>
<keyword evidence="9 15" id="KW-0472">Membrane</keyword>
<evidence type="ECO:0000256" key="16">
    <source>
        <dbReference type="SAM" id="SignalP"/>
    </source>
</evidence>
<keyword evidence="11" id="KW-0675">Receptor</keyword>
<dbReference type="SUPFAM" id="SSF111418">
    <property type="entry name" value="Hormone receptor domain"/>
    <property type="match status" value="1"/>
</dbReference>
<feature type="transmembrane region" description="Helical" evidence="15">
    <location>
        <begin position="1013"/>
        <end position="1032"/>
    </location>
</feature>
<feature type="domain" description="G-protein coupled receptors family 2 profile 2" evidence="19">
    <location>
        <begin position="743"/>
        <end position="1038"/>
    </location>
</feature>
<feature type="domain" description="GAIN-B" evidence="17">
    <location>
        <begin position="571"/>
        <end position="733"/>
    </location>
</feature>
<dbReference type="Pfam" id="PF01825">
    <property type="entry name" value="GPS"/>
    <property type="match status" value="1"/>
</dbReference>
<dbReference type="Ensembl" id="ENSCCRT00020111580.1">
    <property type="protein sequence ID" value="ENSCCRP00020102077.1"/>
    <property type="gene ID" value="ENSCCRG00020046792.1"/>
</dbReference>
<dbReference type="Gene3D" id="2.60.220.50">
    <property type="match status" value="1"/>
</dbReference>
<evidence type="ECO:0000256" key="9">
    <source>
        <dbReference type="ARBA" id="ARBA00023136"/>
    </source>
</evidence>
<dbReference type="PROSITE" id="PS50221">
    <property type="entry name" value="GAIN_B"/>
    <property type="match status" value="1"/>
</dbReference>
<dbReference type="InterPro" id="IPR036179">
    <property type="entry name" value="Ig-like_dom_sf"/>
</dbReference>
<evidence type="ECO:0008006" key="23">
    <source>
        <dbReference type="Google" id="ProtNLM"/>
    </source>
</evidence>
<evidence type="ECO:0000256" key="3">
    <source>
        <dbReference type="ARBA" id="ARBA00022614"/>
    </source>
</evidence>
<feature type="transmembrane region" description="Helical" evidence="15">
    <location>
        <begin position="863"/>
        <end position="883"/>
    </location>
</feature>
<sequence length="1279" mass="140776">MKVLLVLCAALAGARSSRDCLELMIDSCHCASERSKEFNRQSVRVKVVCDDADLTETMPPGSLPNTTVSLILSNNKISALKNNSFLGLRALERLDLSSNLISRITPGAFHGLTALRRLDLSNNRIGCFSADMFLDLSRLSKLNLSGNIFSTLPEGLFTHVPSLRALHVGTDYLFCDCQLRWLLSWIRSQAVRVGNESVCVYPTRLHGLQLRSLQEQQLTCDGPLELPVLQLIPTQRQLVFPGDRLPLQCTASYLDPSVRLSWSHEQRPVHTLEDRGLYVEDSIIHDCCLITSELILSNIDAAVSGNWQCHVTSSRGNSSIGMEIVVLETTPLYCAAERVSSNKGDFRWPKTLAGFMAFLPCAVSSSSSAPQEKKAWSRSDSSPQEKRAWRRCDRTGRWAEHDYNQCSYVRKSTRSLHELTQMSVNVSSALMLAQQLSTLTSRAALFGDMMDVIFVTHLVERLTRLVDHVRELADLVLDVASNMMAVEEHVLWMAQDEARACTRIVQCVERIADLALSANTSGISKVSANIALEALTLRLDALMGLMCTVVQRPPLLPPVANAGHSGTTSERSTLLDFRCHTVNISGSPMGQLSQNTVAIASIHFPLAGPRSGENCTCKLQLIVFRNGKLFPCTGNSSNLADDGKRRSVSTPVAFTKLDGCSPGSPVQPVTVALRHFSLGVDPTAAYWDFDLLDGHGGWRAEGCHITGSAHNTTTIHCAHHNNLAVLMDLKKVLSFPPYPGEFLHPVVYACTAVMLLCLFASIITYIVHHSTIRISRKGWHMLLNFCFHTALTFAVFAGGINRIKYPIICQAVGIVLHYSSLSTMLWLGVTARNIYKQATKKPQQAQDGDHTPPHPTRSPMLRFYLVSAGVPFIICGITAAINIENYGSGEQTPFCWMAWEPSLGAFYGPVGFIVLVTCVYFLCTFIQLRKHPERKYELKAVSEEQQRLSDVHQGEPASGQCHGGCPGLINPSMLANEHSFKAQLRTAAFTLFLFVATWTFAALAVSLGHFLDMIFSCLYGAFSVTLGLFVLIHHCAKRDDVWHCWCACCPGRRPANACHAHSHAHKVNINGDAHSHCHLDAGKPVHCSCRTAAQNHVTCLTPVSPCCAALHTQQLLEDETSAHVLLHADPEGYRPAVRLHRCSKPVRTKTRRQRELAFRIPSGADGASAHSSRANSPHTHICHLAHEGHHVCPHEALALCHHHHVCCTKDELLDTGESFLCGCGKLAGDDLHHAHIELHARRQSLANQNGILKGSAQALYPSDSTGNIRTGPWRNETTV</sequence>
<dbReference type="PROSITE" id="PS50835">
    <property type="entry name" value="IG_LIKE"/>
    <property type="match status" value="1"/>
</dbReference>